<dbReference type="RefSeq" id="WP_119440700.1">
    <property type="nucleotide sequence ID" value="NZ_CP170494.1"/>
</dbReference>
<keyword evidence="3" id="KW-1185">Reference proteome</keyword>
<organism evidence="2 3">
    <name type="scientific">Neopusillimonas maritima</name>
    <dbReference type="NCBI Taxonomy" id="2026239"/>
    <lineage>
        <taxon>Bacteria</taxon>
        <taxon>Pseudomonadati</taxon>
        <taxon>Pseudomonadota</taxon>
        <taxon>Betaproteobacteria</taxon>
        <taxon>Burkholderiales</taxon>
        <taxon>Alcaligenaceae</taxon>
        <taxon>Neopusillimonas</taxon>
    </lineage>
</organism>
<comment type="caution">
    <text evidence="2">The sequence shown here is derived from an EMBL/GenBank/DDBJ whole genome shotgun (WGS) entry which is preliminary data.</text>
</comment>
<sequence>MKWHKARIYDRTKEKQREPYYIDEHIQAQLKIFKKEGLAGLLKKPLDIAECLAVALFKGLGDALVRGVQIMLMFFVLTMIISVSFKSFAYLLNWTYGS</sequence>
<evidence type="ECO:0000313" key="3">
    <source>
        <dbReference type="Proteomes" id="UP000266483"/>
    </source>
</evidence>
<keyword evidence="1" id="KW-1133">Transmembrane helix</keyword>
<name>A0ABX9MXZ5_9BURK</name>
<dbReference type="Proteomes" id="UP000266483">
    <property type="component" value="Unassembled WGS sequence"/>
</dbReference>
<dbReference type="EMBL" id="NQOU01000001">
    <property type="protein sequence ID" value="RII83845.1"/>
    <property type="molecule type" value="Genomic_DNA"/>
</dbReference>
<reference evidence="2 3" key="1">
    <citation type="submission" date="2017-08" db="EMBL/GenBank/DDBJ databases">
        <title>Pusillimonas indicus sp. nov., a member of the family Alcaligenaceae isolated from surface seawater.</title>
        <authorList>
            <person name="Li J."/>
        </authorList>
    </citation>
    <scope>NUCLEOTIDE SEQUENCE [LARGE SCALE GENOMIC DNA]</scope>
    <source>
        <strain evidence="2 3">17-4A</strain>
    </source>
</reference>
<gene>
    <name evidence="2" type="ORF">CJO09_00970</name>
</gene>
<protein>
    <submittedName>
        <fullName evidence="2">Uncharacterized protein</fullName>
    </submittedName>
</protein>
<proteinExistence type="predicted"/>
<accession>A0ABX9MXZ5</accession>
<feature type="transmembrane region" description="Helical" evidence="1">
    <location>
        <begin position="70"/>
        <end position="92"/>
    </location>
</feature>
<evidence type="ECO:0000313" key="2">
    <source>
        <dbReference type="EMBL" id="RII83845.1"/>
    </source>
</evidence>
<keyword evidence="1" id="KW-0812">Transmembrane</keyword>
<evidence type="ECO:0000256" key="1">
    <source>
        <dbReference type="SAM" id="Phobius"/>
    </source>
</evidence>
<keyword evidence="1" id="KW-0472">Membrane</keyword>